<evidence type="ECO:0000259" key="1">
    <source>
        <dbReference type="Pfam" id="PF06527"/>
    </source>
</evidence>
<dbReference type="AlphaFoldDB" id="A0A7W6EGJ1"/>
<comment type="caution">
    <text evidence="2">The sequence shown here is derived from an EMBL/GenBank/DDBJ whole genome shotgun (WGS) entry which is preliminary data.</text>
</comment>
<organism evidence="2 3">
    <name type="scientific">Aureimonas pseudogalii</name>
    <dbReference type="NCBI Taxonomy" id="1744844"/>
    <lineage>
        <taxon>Bacteria</taxon>
        <taxon>Pseudomonadati</taxon>
        <taxon>Pseudomonadota</taxon>
        <taxon>Alphaproteobacteria</taxon>
        <taxon>Hyphomicrobiales</taxon>
        <taxon>Aurantimonadaceae</taxon>
        <taxon>Aureimonas</taxon>
    </lineage>
</organism>
<name>A0A7W6EGJ1_9HYPH</name>
<feature type="domain" description="TniQ" evidence="1">
    <location>
        <begin position="19"/>
        <end position="111"/>
    </location>
</feature>
<accession>A0A7W6EGJ1</accession>
<evidence type="ECO:0000313" key="3">
    <source>
        <dbReference type="Proteomes" id="UP000542776"/>
    </source>
</evidence>
<evidence type="ECO:0000313" key="2">
    <source>
        <dbReference type="EMBL" id="MBB3998355.1"/>
    </source>
</evidence>
<proteinExistence type="predicted"/>
<dbReference type="EMBL" id="JACIEK010000004">
    <property type="protein sequence ID" value="MBB3998355.1"/>
    <property type="molecule type" value="Genomic_DNA"/>
</dbReference>
<gene>
    <name evidence="2" type="ORF">GGR04_002194</name>
</gene>
<dbReference type="InterPro" id="IPR009492">
    <property type="entry name" value="TniQ"/>
</dbReference>
<dbReference type="Pfam" id="PF06527">
    <property type="entry name" value="TniQ"/>
    <property type="match status" value="1"/>
</dbReference>
<keyword evidence="3" id="KW-1185">Reference proteome</keyword>
<protein>
    <recommendedName>
        <fullName evidence="1">TniQ domain-containing protein</fullName>
    </recommendedName>
</protein>
<reference evidence="2 3" key="1">
    <citation type="submission" date="2020-08" db="EMBL/GenBank/DDBJ databases">
        <title>Genomic Encyclopedia of Type Strains, Phase IV (KMG-IV): sequencing the most valuable type-strain genomes for metagenomic binning, comparative biology and taxonomic classification.</title>
        <authorList>
            <person name="Goeker M."/>
        </authorList>
    </citation>
    <scope>NUCLEOTIDE SEQUENCE [LARGE SCALE GENOMIC DNA]</scope>
    <source>
        <strain evidence="2 3">DSM 102238</strain>
    </source>
</reference>
<sequence length="609" mass="67200">MSGFLREMGLPGDGIRRSDDATVRELAELAGAAAEDLVAFSPRRGVDKRYVELAGESLYRLSVMRTFFRYCPSCVLADIETFDGPRAGRPWLRTEWLLLSLRSCGRHGKLLADGRSVQQHHHAPDFCGTMAEIHRELSGIEAMQEHAAPSPFQDWAISRLSGTRNAGNWLDSMPLRVGMTFCEALGISAMHPPKTKTRGFTELQWAAAADEGFRVASSGEGSIVELLALLNSAQANTKGVWGLRDTFGYLYNTLLRTVDEPDWEKPRDLVANFAIGAIPLEVGANVLGHVIDRQRVHTVRSVSKISGAHPLTVRKLLERQEDWTDRIRSGVPDHRVTLAPDEFAETIYSLTGAISISGVAAMTGFPIGYLRTATAAGLIETVTGQTKLGKGRHQFTTEAVNRMMERMFEGAVEVPRATGSQVSLAKARRSAVASQERILQLVLGDKPPWKGRLPGPMSFHRLLVDADEITARVRSEPAGTGIGKFKMLEFVPGLAREAIGPLIENGYLTLIEQFNPDARRVVQVVSSESAEAFRSRYVTLGELSQRSGLHWKRVMLLLRGAGVQEALNSETFGCFIYFRSDVEVAQGRNNELWDYDKASALRAARLRRS</sequence>
<dbReference type="Proteomes" id="UP000542776">
    <property type="component" value="Unassembled WGS sequence"/>
</dbReference>